<organism evidence="2">
    <name type="scientific">marine metagenome</name>
    <dbReference type="NCBI Taxonomy" id="408172"/>
    <lineage>
        <taxon>unclassified sequences</taxon>
        <taxon>metagenomes</taxon>
        <taxon>ecological metagenomes</taxon>
    </lineage>
</organism>
<evidence type="ECO:0000313" key="2">
    <source>
        <dbReference type="EMBL" id="SVC71816.1"/>
    </source>
</evidence>
<dbReference type="GO" id="GO:0051287">
    <property type="term" value="F:NAD binding"/>
    <property type="evidence" value="ECO:0007669"/>
    <property type="project" value="InterPro"/>
</dbReference>
<dbReference type="InterPro" id="IPR014027">
    <property type="entry name" value="UDP-Glc/GDP-Man_DH_C"/>
</dbReference>
<dbReference type="Pfam" id="PF03720">
    <property type="entry name" value="UDPG_MGDP_dh_C"/>
    <property type="match status" value="1"/>
</dbReference>
<dbReference type="GO" id="GO:0016616">
    <property type="term" value="F:oxidoreductase activity, acting on the CH-OH group of donors, NAD or NADP as acceptor"/>
    <property type="evidence" value="ECO:0007669"/>
    <property type="project" value="InterPro"/>
</dbReference>
<protein>
    <recommendedName>
        <fullName evidence="1">UDP-glucose/GDP-mannose dehydrogenase C-terminal domain-containing protein</fullName>
    </recommendedName>
</protein>
<dbReference type="SMART" id="SM00984">
    <property type="entry name" value="UDPG_MGDP_dh_C"/>
    <property type="match status" value="1"/>
</dbReference>
<dbReference type="EMBL" id="UINC01106861">
    <property type="protein sequence ID" value="SVC71816.1"/>
    <property type="molecule type" value="Genomic_DNA"/>
</dbReference>
<dbReference type="AlphaFoldDB" id="A0A382PF17"/>
<dbReference type="SUPFAM" id="SSF52413">
    <property type="entry name" value="UDP-glucose/GDP-mannose dehydrogenase C-terminal domain"/>
    <property type="match status" value="1"/>
</dbReference>
<sequence>MIKILLKKKSRITVHDPKAMKNTEAIFKNKITYADSLLKPLDNCDCVIIMTPWKIYTKLKNNSFKNMKRKLIIDTRRILSRKNLNAEYFALGMGN</sequence>
<accession>A0A382PF17</accession>
<dbReference type="PANTHER" id="PTHR43750">
    <property type="entry name" value="UDP-GLUCOSE 6-DEHYDROGENASE TUAD"/>
    <property type="match status" value="1"/>
</dbReference>
<evidence type="ECO:0000259" key="1">
    <source>
        <dbReference type="SMART" id="SM00984"/>
    </source>
</evidence>
<dbReference type="InterPro" id="IPR036220">
    <property type="entry name" value="UDP-Glc/GDP-Man_DH_C_sf"/>
</dbReference>
<dbReference type="Gene3D" id="3.40.50.720">
    <property type="entry name" value="NAD(P)-binding Rossmann-like Domain"/>
    <property type="match status" value="1"/>
</dbReference>
<dbReference type="PANTHER" id="PTHR43750:SF3">
    <property type="entry name" value="UDP-GLUCOSE 6-DEHYDROGENASE TUAD"/>
    <property type="match status" value="1"/>
</dbReference>
<gene>
    <name evidence="2" type="ORF">METZ01_LOCUS324670</name>
</gene>
<reference evidence="2" key="1">
    <citation type="submission" date="2018-05" db="EMBL/GenBank/DDBJ databases">
        <authorList>
            <person name="Lanie J.A."/>
            <person name="Ng W.-L."/>
            <person name="Kazmierczak K.M."/>
            <person name="Andrzejewski T.M."/>
            <person name="Davidsen T.M."/>
            <person name="Wayne K.J."/>
            <person name="Tettelin H."/>
            <person name="Glass J.I."/>
            <person name="Rusch D."/>
            <person name="Podicherti R."/>
            <person name="Tsui H.-C.T."/>
            <person name="Winkler M.E."/>
        </authorList>
    </citation>
    <scope>NUCLEOTIDE SEQUENCE</scope>
</reference>
<proteinExistence type="predicted"/>
<name>A0A382PF17_9ZZZZ</name>
<feature type="domain" description="UDP-glucose/GDP-mannose dehydrogenase C-terminal" evidence="1">
    <location>
        <begin position="1"/>
        <end position="81"/>
    </location>
</feature>